<feature type="compositionally biased region" description="Basic and acidic residues" evidence="8">
    <location>
        <begin position="258"/>
        <end position="267"/>
    </location>
</feature>
<proteinExistence type="inferred from homology"/>
<gene>
    <name evidence="10" type="primary">LOC102807952</name>
</gene>
<evidence type="ECO:0000256" key="3">
    <source>
        <dbReference type="ARBA" id="ARBA00022475"/>
    </source>
</evidence>
<keyword evidence="6 7" id="KW-0472">Membrane</keyword>
<feature type="transmembrane region" description="Helical" evidence="7">
    <location>
        <begin position="12"/>
        <end position="32"/>
    </location>
</feature>
<evidence type="ECO:0000256" key="5">
    <source>
        <dbReference type="ARBA" id="ARBA00022989"/>
    </source>
</evidence>
<evidence type="ECO:0000256" key="7">
    <source>
        <dbReference type="RuleBase" id="RU910716"/>
    </source>
</evidence>
<evidence type="ECO:0000313" key="9">
    <source>
        <dbReference type="Proteomes" id="UP000694865"/>
    </source>
</evidence>
<comment type="caution">
    <text evidence="7">Lacks conserved residue(s) required for the propagation of feature annotation.</text>
</comment>
<feature type="region of interest" description="Disordered" evidence="8">
    <location>
        <begin position="505"/>
        <end position="675"/>
    </location>
</feature>
<protein>
    <recommendedName>
        <fullName evidence="7">XK-related protein</fullName>
    </recommendedName>
</protein>
<feature type="compositionally biased region" description="Basic and acidic residues" evidence="8">
    <location>
        <begin position="505"/>
        <end position="672"/>
    </location>
</feature>
<evidence type="ECO:0000256" key="6">
    <source>
        <dbReference type="ARBA" id="ARBA00023136"/>
    </source>
</evidence>
<organism evidence="9 10">
    <name type="scientific">Saccoglossus kowalevskii</name>
    <name type="common">Acorn worm</name>
    <dbReference type="NCBI Taxonomy" id="10224"/>
    <lineage>
        <taxon>Eukaryota</taxon>
        <taxon>Metazoa</taxon>
        <taxon>Hemichordata</taxon>
        <taxon>Enteropneusta</taxon>
        <taxon>Harrimaniidae</taxon>
        <taxon>Saccoglossus</taxon>
    </lineage>
</organism>
<keyword evidence="5 7" id="KW-1133">Transmembrane helix</keyword>
<dbReference type="PANTHER" id="PTHR16024">
    <property type="entry name" value="XK-RELATED PROTEIN"/>
    <property type="match status" value="1"/>
</dbReference>
<sequence length="689" mass="78125">MPRCKVPYSVWLLIDFIWFLAAAILIFSDVVFDVLTCIRYFREGWYVAFAVSILLLFLPSTLIGIADYYNINIIVTDRSDKDDLKRKGKKRIRKEDVSCEHNIRLSAETLTARQVRPENEQQEILFMNSSLLTQNCSGSPNSLVQNSTFEHDVDRDLEKFANINQSEAPLAHSEGETTSLIMLENRDENNYSQSRADVSVQTEEVDGKGECRGPTYLYYRSTALPQHLSNNFLTTAPVVPRHDGRENNTENPPTEQAEGTHPEDTSDGRCESFICSRRLHLLLNIWGLQLAVFGRRFLLAVRFGQRWFRYIRFNSEQRRFHRENERKVVRGKVAYDLAENEVQQHYLDLINEDEALLPLWIIESLTESLPQLLINLYLIVKYRRQLLLQYISASLSFLTLTWGVTSPEKQTKEWIVCKNLPTCINCYVKRGAVALLPVKRDHIYVDHRVRPIDGQRFYFGTDTVFCACPDNVHDAAVIEGDEDVSDESKSWVKCYDAGRIRDGDPACHEPTRDGDPACHEPTRDGDPACHEPTRDGDPACHEPTRDGDPACHEPTRDGDPACHEPTRHGDPACHEPTRDGDPACHEPTRDGDPACHEPTRDGDPACHEPTRDGDPACHEPTRDGDPACHEPTRDDDPACHEPTRDGDPACHKPTRDGDPSCHEPTRDGDPACHEPTSLKTADIIKLDIS</sequence>
<comment type="subcellular location">
    <subcellularLocation>
        <location evidence="1">Cell membrane</location>
        <topology evidence="1">Multi-pass membrane protein</topology>
    </subcellularLocation>
    <subcellularLocation>
        <location evidence="7">Membrane</location>
        <topology evidence="7">Multi-pass membrane protein</topology>
    </subcellularLocation>
</comment>
<comment type="similarity">
    <text evidence="2 7">Belongs to the XK family.</text>
</comment>
<accession>A0ABM0LZY6</accession>
<name>A0ABM0LZY6_SACKO</name>
<evidence type="ECO:0000256" key="8">
    <source>
        <dbReference type="SAM" id="MobiDB-lite"/>
    </source>
</evidence>
<keyword evidence="9" id="KW-1185">Reference proteome</keyword>
<dbReference type="RefSeq" id="XP_006813327.1">
    <property type="nucleotide sequence ID" value="XM_006813264.1"/>
</dbReference>
<feature type="transmembrane region" description="Helical" evidence="7">
    <location>
        <begin position="44"/>
        <end position="69"/>
    </location>
</feature>
<feature type="region of interest" description="Disordered" evidence="8">
    <location>
        <begin position="239"/>
        <end position="267"/>
    </location>
</feature>
<reference evidence="10" key="1">
    <citation type="submission" date="2025-08" db="UniProtKB">
        <authorList>
            <consortium name="RefSeq"/>
        </authorList>
    </citation>
    <scope>IDENTIFICATION</scope>
    <source>
        <tissue evidence="10">Testes</tissue>
    </source>
</reference>
<dbReference type="GeneID" id="102807952"/>
<evidence type="ECO:0000256" key="1">
    <source>
        <dbReference type="ARBA" id="ARBA00004651"/>
    </source>
</evidence>
<evidence type="ECO:0000256" key="4">
    <source>
        <dbReference type="ARBA" id="ARBA00022692"/>
    </source>
</evidence>
<evidence type="ECO:0000313" key="10">
    <source>
        <dbReference type="RefSeq" id="XP_006813327.1"/>
    </source>
</evidence>
<keyword evidence="3" id="KW-1003">Cell membrane</keyword>
<dbReference type="InterPro" id="IPR018629">
    <property type="entry name" value="XK-rel"/>
</dbReference>
<dbReference type="PANTHER" id="PTHR16024:SF28">
    <property type="entry name" value="XK-RELATED PROTEIN"/>
    <property type="match status" value="1"/>
</dbReference>
<dbReference type="InterPro" id="IPR050895">
    <property type="entry name" value="XK-related_scramblase"/>
</dbReference>
<evidence type="ECO:0000256" key="2">
    <source>
        <dbReference type="ARBA" id="ARBA00008789"/>
    </source>
</evidence>
<dbReference type="Pfam" id="PF09815">
    <property type="entry name" value="XK-related"/>
    <property type="match status" value="2"/>
</dbReference>
<keyword evidence="4 7" id="KW-0812">Transmembrane</keyword>
<dbReference type="Proteomes" id="UP000694865">
    <property type="component" value="Unplaced"/>
</dbReference>